<evidence type="ECO:0000313" key="2">
    <source>
        <dbReference type="Proteomes" id="UP000009309"/>
    </source>
</evidence>
<dbReference type="AlphaFoldDB" id="I2GCG5"/>
<keyword evidence="2" id="KW-1185">Reference proteome</keyword>
<proteinExistence type="predicted"/>
<evidence type="ECO:0000313" key="1">
    <source>
        <dbReference type="EMBL" id="CCH51589.1"/>
    </source>
</evidence>
<accession>I2GCG5</accession>
<protein>
    <submittedName>
        <fullName evidence="1">Uncharacterized protein</fullName>
    </submittedName>
</protein>
<dbReference type="Proteomes" id="UP000009309">
    <property type="component" value="Unassembled WGS sequence"/>
</dbReference>
<reference evidence="1 2" key="1">
    <citation type="journal article" date="2012" name="J. Bacteriol.">
        <title>Genome Sequence of the Filamentous Bacterium Fibrisoma limi BUZ 3T.</title>
        <authorList>
            <person name="Filippini M."/>
            <person name="Qi W."/>
            <person name="Jaenicke S."/>
            <person name="Goesmann A."/>
            <person name="Smits T.H."/>
            <person name="Bagheri H.C."/>
        </authorList>
    </citation>
    <scope>NUCLEOTIDE SEQUENCE [LARGE SCALE GENOMIC DNA]</scope>
    <source>
        <strain evidence="2">BUZ 3T</strain>
    </source>
</reference>
<organism evidence="1 2">
    <name type="scientific">Fibrisoma limi BUZ 3</name>
    <dbReference type="NCBI Taxonomy" id="1185876"/>
    <lineage>
        <taxon>Bacteria</taxon>
        <taxon>Pseudomonadati</taxon>
        <taxon>Bacteroidota</taxon>
        <taxon>Cytophagia</taxon>
        <taxon>Cytophagales</taxon>
        <taxon>Spirosomataceae</taxon>
        <taxon>Fibrisoma</taxon>
    </lineage>
</organism>
<dbReference type="EMBL" id="CAIT01000004">
    <property type="protein sequence ID" value="CCH51589.1"/>
    <property type="molecule type" value="Genomic_DNA"/>
</dbReference>
<comment type="caution">
    <text evidence="1">The sequence shown here is derived from an EMBL/GenBank/DDBJ whole genome shotgun (WGS) entry which is preliminary data.</text>
</comment>
<sequence length="48" mass="5368">MTPTLVGMNRTPGPYQSCRADDPYVRGDVVFDREDKAEPVCISHNVDD</sequence>
<name>I2GCG5_9BACT</name>
<gene>
    <name evidence="1" type="ORF">BN8_00519</name>
</gene>